<comment type="function">
    <text evidence="13">Scramblase that mediates the translocation of glucosaminylphosphatidylinositol (alpha-D-GlcN-(1-6)-(1,2-diacyl-sn-glycero-3-phospho)-1D-myo-inositol, GlcN-PI) across the endoplasmic reticulum (ER) membrane, from the cytosolic leaflet to the luminal leaflet of the ER membrane, where it participates in the biosynthesis of glycosylphosphatidylinositol (GPI). GPI is a lipid glycoconjugate involved in post-translational modification of proteins. Can also translocate 1,2-diacyl-sn-glycero-3-phospho-(1D-myo-inositol) (phosphatidylinositol or PI), as well as several other phospholipids (1,2-diacyl-sn-glycero-3-phosphocholine, 1,2-diacyl-sn-glycero-3-phosphoethanolamine), and N-acetylglucosaminylphosphatidylinositol (GlcNAc-PI) in vitro.</text>
</comment>
<evidence type="ECO:0000256" key="13">
    <source>
        <dbReference type="ARBA" id="ARBA00045827"/>
    </source>
</evidence>
<reference evidence="17" key="1">
    <citation type="submission" date="2024-02" db="UniProtKB">
        <authorList>
            <consortium name="WormBaseParasite"/>
        </authorList>
    </citation>
    <scope>IDENTIFICATION</scope>
</reference>
<dbReference type="Proteomes" id="UP000035681">
    <property type="component" value="Unplaced"/>
</dbReference>
<comment type="catalytic activity">
    <reaction evidence="6">
        <text>a 1,2-diacyl-sn-glycero-3-phosphoethanolamine(in) = a 1,2-diacyl-sn-glycero-3-phosphoethanolamine(out)</text>
        <dbReference type="Rhea" id="RHEA:38895"/>
        <dbReference type="ChEBI" id="CHEBI:64612"/>
    </reaction>
</comment>
<feature type="transmembrane region" description="Helical" evidence="15">
    <location>
        <begin position="320"/>
        <end position="336"/>
    </location>
</feature>
<comment type="similarity">
    <text evidence="2">Belongs to the CLPTM1 family.</text>
</comment>
<dbReference type="PANTHER" id="PTHR21347">
    <property type="entry name" value="CLEFT LIP AND PALATE ASSOCIATED TRANSMEMBRANE PROTEIN-RELATED"/>
    <property type="match status" value="1"/>
</dbReference>
<organism evidence="16 17">
    <name type="scientific">Strongyloides stercoralis</name>
    <name type="common">Threadworm</name>
    <dbReference type="NCBI Taxonomy" id="6248"/>
    <lineage>
        <taxon>Eukaryota</taxon>
        <taxon>Metazoa</taxon>
        <taxon>Ecdysozoa</taxon>
        <taxon>Nematoda</taxon>
        <taxon>Chromadorea</taxon>
        <taxon>Rhabditida</taxon>
        <taxon>Tylenchina</taxon>
        <taxon>Panagrolaimomorpha</taxon>
        <taxon>Strongyloidoidea</taxon>
        <taxon>Strongyloididae</taxon>
        <taxon>Strongyloides</taxon>
    </lineage>
</organism>
<evidence type="ECO:0000256" key="11">
    <source>
        <dbReference type="ARBA" id="ARBA00042320"/>
    </source>
</evidence>
<keyword evidence="16" id="KW-1185">Reference proteome</keyword>
<accession>A0AAF5D2N8</accession>
<evidence type="ECO:0000313" key="16">
    <source>
        <dbReference type="Proteomes" id="UP000035681"/>
    </source>
</evidence>
<proteinExistence type="inferred from homology"/>
<feature type="transmembrane region" description="Helical" evidence="15">
    <location>
        <begin position="424"/>
        <end position="445"/>
    </location>
</feature>
<evidence type="ECO:0000256" key="2">
    <source>
        <dbReference type="ARBA" id="ARBA00009310"/>
    </source>
</evidence>
<dbReference type="PANTHER" id="PTHR21347:SF0">
    <property type="entry name" value="LIPID SCRAMBLASE CLPTM1L"/>
    <property type="match status" value="1"/>
</dbReference>
<keyword evidence="4 15" id="KW-1133">Transmembrane helix</keyword>
<dbReference type="Pfam" id="PF05602">
    <property type="entry name" value="CLPTM1"/>
    <property type="match status" value="1"/>
</dbReference>
<evidence type="ECO:0000256" key="4">
    <source>
        <dbReference type="ARBA" id="ARBA00022989"/>
    </source>
</evidence>
<evidence type="ECO:0000256" key="6">
    <source>
        <dbReference type="ARBA" id="ARBA00024615"/>
    </source>
</evidence>
<comment type="subcellular location">
    <subcellularLocation>
        <location evidence="1">Membrane</location>
        <topology evidence="1">Multi-pass membrane protein</topology>
    </subcellularLocation>
</comment>
<dbReference type="InterPro" id="IPR008429">
    <property type="entry name" value="CLPTM1"/>
</dbReference>
<evidence type="ECO:0000256" key="3">
    <source>
        <dbReference type="ARBA" id="ARBA00022692"/>
    </source>
</evidence>
<evidence type="ECO:0000256" key="7">
    <source>
        <dbReference type="ARBA" id="ARBA00024631"/>
    </source>
</evidence>
<evidence type="ECO:0000256" key="1">
    <source>
        <dbReference type="ARBA" id="ARBA00004141"/>
    </source>
</evidence>
<comment type="catalytic activity">
    <reaction evidence="8">
        <text>a 1,2-diacyl-sn-glycero-3-phospho-(1D-myo-inositol)(in) = a 1,2-diacyl-sn-glycero-3-phospho-(1D-myo-inositol)(out)</text>
        <dbReference type="Rhea" id="RHEA:38691"/>
        <dbReference type="ChEBI" id="CHEBI:57880"/>
    </reaction>
</comment>
<dbReference type="GO" id="GO:0012505">
    <property type="term" value="C:endomembrane system"/>
    <property type="evidence" value="ECO:0007669"/>
    <property type="project" value="TreeGrafter"/>
</dbReference>
<evidence type="ECO:0000256" key="8">
    <source>
        <dbReference type="ARBA" id="ARBA00035895"/>
    </source>
</evidence>
<comment type="catalytic activity">
    <reaction evidence="9">
        <text>6-(alpha-D-glucosaminyl)-(1-octadecanoyl,2-(9Z)-octadecenoyl-sn-glycero-3-phospho)-1D-myo-inositol(in) = 6-(alpha-D-glucosaminyl)-(1-octadecanoyl,2-(9Z)-octadecenoyl-sn-glycero-3-phospho)-1D-myo-inositol(out)</text>
        <dbReference type="Rhea" id="RHEA:71495"/>
        <dbReference type="ChEBI" id="CHEBI:190691"/>
    </reaction>
</comment>
<evidence type="ECO:0000256" key="9">
    <source>
        <dbReference type="ARBA" id="ARBA00036810"/>
    </source>
</evidence>
<feature type="transmembrane region" description="Helical" evidence="15">
    <location>
        <begin position="279"/>
        <end position="299"/>
    </location>
</feature>
<evidence type="ECO:0000313" key="17">
    <source>
        <dbReference type="WBParaSite" id="TCONS_00004782.p1"/>
    </source>
</evidence>
<comment type="catalytic activity">
    <reaction evidence="14">
        <text>a 6-(alpha-D-glucosaminyl)-1-(1,2-diacyl-sn-glycero-3-phospho)-1D-myo-inositol(in) = a 6-(alpha-D-glucosaminyl)-1-(1,2-diacyl-sn-glycero-3-phospho)-1D-myo-inositol(out)</text>
        <dbReference type="Rhea" id="RHEA:71491"/>
        <dbReference type="ChEBI" id="CHEBI:57997"/>
    </reaction>
</comment>
<dbReference type="WBParaSite" id="TCONS_00004782.p1">
    <property type="protein sequence ID" value="TCONS_00004782.p1"/>
    <property type="gene ID" value="XLOC_002777"/>
</dbReference>
<keyword evidence="3 15" id="KW-0812">Transmembrane</keyword>
<evidence type="ECO:0000256" key="15">
    <source>
        <dbReference type="SAM" id="Phobius"/>
    </source>
</evidence>
<evidence type="ECO:0000256" key="10">
    <source>
        <dbReference type="ARBA" id="ARBA00040905"/>
    </source>
</evidence>
<evidence type="ECO:0000256" key="12">
    <source>
        <dbReference type="ARBA" id="ARBA00043155"/>
    </source>
</evidence>
<keyword evidence="5 15" id="KW-0472">Membrane</keyword>
<dbReference type="AlphaFoldDB" id="A0AAF5D2N8"/>
<dbReference type="GO" id="GO:0016020">
    <property type="term" value="C:membrane"/>
    <property type="evidence" value="ECO:0007669"/>
    <property type="project" value="UniProtKB-SubCell"/>
</dbReference>
<evidence type="ECO:0000256" key="14">
    <source>
        <dbReference type="ARBA" id="ARBA00093208"/>
    </source>
</evidence>
<name>A0AAF5D2N8_STRER</name>
<sequence length="534" mass="62840">MLKGKLFTFLTLAISIIYLGKTIYHFYHLYHPTTCKGSNNGNCYRPIKEIINNNDPLIQVRIYQTFTKTFDTNSDEIFRKNDFHINDDFHENVKLDISHLNKINGIVYLHLFVLPNYYSGKSPLHAKWKSYTNLKLTEMKIPIDETSNLLESSINKQKTKSTVKKVMHILDIFPFAIVNEFLSYPLDGVPFEFYNVMSVIDKEYTPIVVLDEMMIRESNFLKLEKENMTTTVRIEYHPLSVGSFRMQINMMQSFIHLKDLGFQEKDFDDIKNMFTNINIYYLLVIVIVCTVHITVDILSFKNDISFWRNKKDMKGMSTKVLIWNCFSDSIILLYLIDEKASLLIIIPSGIRIFIELWKLKKAAKVSIQFKYIIIPQISFGQKSKQEIETDKYDSEAMKYLYAIVTPLLIIGTIYSLVYLPHKSWYSFIINSLANAIYGFGFCFMFPQLFLNYRLKSVAHLPWRAFMYKAFNTVIDDVFSFIIKMPMSTRIGCFRDDIVFVIYLYQRYIYPVDKTRVDEYSVSEETESIKEKKVQ</sequence>
<feature type="transmembrane region" description="Helical" evidence="15">
    <location>
        <begin position="399"/>
        <end position="418"/>
    </location>
</feature>
<protein>
    <recommendedName>
        <fullName evidence="10">Lipid scramblase CLPTM1L</fullName>
    </recommendedName>
    <alternativeName>
        <fullName evidence="12">Cisplatin resistance-related protein 9</fullName>
    </alternativeName>
    <alternativeName>
        <fullName evidence="11">Cleft lip and palate transmembrane protein 1-like protein</fullName>
    </alternativeName>
</protein>
<comment type="catalytic activity">
    <reaction evidence="7">
        <text>a 1,2-diacyl-sn-glycero-3-phosphocholine(in) = a 1,2-diacyl-sn-glycero-3-phosphocholine(out)</text>
        <dbReference type="Rhea" id="RHEA:38571"/>
        <dbReference type="ChEBI" id="CHEBI:57643"/>
    </reaction>
</comment>
<evidence type="ECO:0000256" key="5">
    <source>
        <dbReference type="ARBA" id="ARBA00023136"/>
    </source>
</evidence>